<dbReference type="GO" id="GO:0046872">
    <property type="term" value="F:metal ion binding"/>
    <property type="evidence" value="ECO:0007669"/>
    <property type="project" value="UniProtKB-KW"/>
</dbReference>
<keyword evidence="3 6" id="KW-0479">Metal-binding</keyword>
<dbReference type="InterPro" id="IPR051090">
    <property type="entry name" value="Inositol_monoP_superfamily"/>
</dbReference>
<accession>A0A6L6YHG5</accession>
<evidence type="ECO:0000256" key="3">
    <source>
        <dbReference type="ARBA" id="ARBA00022723"/>
    </source>
</evidence>
<sequence>MDMEFQSYCSECTKEEFELFEPAIEHLISLANSEILPRFLSGTRVFDKKDHTPVTEADKGAERIMREWIEKEFPEHGIFGEEYGIREARALQYPKYRWILDPIDGTRAFITNAFHFGTLIAVEKDSGEGFRPMIGVISHPHVGVWLMGDGKKTELHLRDGSVREEHVRDTERFEDATLLVTSHWTTPEQKGGHQLQELVDKAKLYRTWGDCFGYFSVATGGADIMIDPDLNYWDVAALVPVIEGAGGALVSTNGGNPLKELSAVASNKHLLPKVLQVLEKDR</sequence>
<keyword evidence="5 6" id="KW-0460">Magnesium</keyword>
<feature type="binding site" evidence="6">
    <location>
        <position position="103"/>
    </location>
    <ligand>
        <name>Mg(2+)</name>
        <dbReference type="ChEBI" id="CHEBI:18420"/>
        <label>1</label>
        <note>catalytic</note>
    </ligand>
</feature>
<evidence type="ECO:0000256" key="4">
    <source>
        <dbReference type="ARBA" id="ARBA00022801"/>
    </source>
</evidence>
<comment type="similarity">
    <text evidence="2">Belongs to the inositol monophosphatase superfamily.</text>
</comment>
<feature type="binding site" evidence="6">
    <location>
        <position position="234"/>
    </location>
    <ligand>
        <name>Mg(2+)</name>
        <dbReference type="ChEBI" id="CHEBI:18420"/>
        <label>1</label>
        <note>catalytic</note>
    </ligand>
</feature>
<protein>
    <submittedName>
        <fullName evidence="7">Inositol monophosphatase</fullName>
    </submittedName>
</protein>
<dbReference type="Gene3D" id="3.40.190.80">
    <property type="match status" value="1"/>
</dbReference>
<feature type="binding site" evidence="6">
    <location>
        <position position="81"/>
    </location>
    <ligand>
        <name>Mg(2+)</name>
        <dbReference type="ChEBI" id="CHEBI:18420"/>
        <label>1</label>
        <note>catalytic</note>
    </ligand>
</feature>
<evidence type="ECO:0000313" key="7">
    <source>
        <dbReference type="EMBL" id="MVX56272.1"/>
    </source>
</evidence>
<reference evidence="7 8" key="1">
    <citation type="submission" date="2019-12" db="EMBL/GenBank/DDBJ databases">
        <title>Microbes associate with the intestines of laboratory mice.</title>
        <authorList>
            <person name="Navarre W."/>
            <person name="Wong E."/>
        </authorList>
    </citation>
    <scope>NUCLEOTIDE SEQUENCE [LARGE SCALE GENOMIC DNA]</scope>
    <source>
        <strain evidence="7 8">NM82_D38</strain>
    </source>
</reference>
<dbReference type="SUPFAM" id="SSF56655">
    <property type="entry name" value="Carbohydrate phosphatase"/>
    <property type="match status" value="1"/>
</dbReference>
<dbReference type="PRINTS" id="PR00377">
    <property type="entry name" value="IMPHPHTASES"/>
</dbReference>
<feature type="binding site" evidence="6">
    <location>
        <position position="104"/>
    </location>
    <ligand>
        <name>Mg(2+)</name>
        <dbReference type="ChEBI" id="CHEBI:18420"/>
        <label>1</label>
        <note>catalytic</note>
    </ligand>
</feature>
<dbReference type="InterPro" id="IPR020583">
    <property type="entry name" value="Inositol_monoP_metal-BS"/>
</dbReference>
<dbReference type="PANTHER" id="PTHR43200:SF6">
    <property type="entry name" value="3'(2'),5'-BISPHOSPHATE NUCLEOTIDASE"/>
    <property type="match status" value="1"/>
</dbReference>
<dbReference type="Pfam" id="PF00459">
    <property type="entry name" value="Inositol_P"/>
    <property type="match status" value="1"/>
</dbReference>
<name>A0A6L6YHG5_9BURK</name>
<evidence type="ECO:0000256" key="2">
    <source>
        <dbReference type="ARBA" id="ARBA00009759"/>
    </source>
</evidence>
<dbReference type="Gene3D" id="3.30.540.10">
    <property type="entry name" value="Fructose-1,6-Bisphosphatase, subunit A, domain 1"/>
    <property type="match status" value="1"/>
</dbReference>
<comment type="cofactor">
    <cofactor evidence="1 6">
        <name>Mg(2+)</name>
        <dbReference type="ChEBI" id="CHEBI:18420"/>
    </cofactor>
</comment>
<dbReference type="InterPro" id="IPR000760">
    <property type="entry name" value="Inositol_monophosphatase-like"/>
</dbReference>
<evidence type="ECO:0000256" key="5">
    <source>
        <dbReference type="ARBA" id="ARBA00022842"/>
    </source>
</evidence>
<dbReference type="PANTHER" id="PTHR43200">
    <property type="entry name" value="PHOSPHATASE"/>
    <property type="match status" value="1"/>
</dbReference>
<dbReference type="PROSITE" id="PS00629">
    <property type="entry name" value="IMP_1"/>
    <property type="match status" value="1"/>
</dbReference>
<dbReference type="GO" id="GO:0016791">
    <property type="term" value="F:phosphatase activity"/>
    <property type="evidence" value="ECO:0007669"/>
    <property type="project" value="UniProtKB-ARBA"/>
</dbReference>
<gene>
    <name evidence="7" type="ORF">E5987_03505</name>
</gene>
<dbReference type="OrthoDB" id="9785695at2"/>
<evidence type="ECO:0000256" key="6">
    <source>
        <dbReference type="PIRSR" id="PIRSR600760-2"/>
    </source>
</evidence>
<dbReference type="EMBL" id="WSRP01000008">
    <property type="protein sequence ID" value="MVX56272.1"/>
    <property type="molecule type" value="Genomic_DNA"/>
</dbReference>
<evidence type="ECO:0000256" key="1">
    <source>
        <dbReference type="ARBA" id="ARBA00001946"/>
    </source>
</evidence>
<keyword evidence="8" id="KW-1185">Reference proteome</keyword>
<feature type="binding site" evidence="6">
    <location>
        <position position="101"/>
    </location>
    <ligand>
        <name>Mg(2+)</name>
        <dbReference type="ChEBI" id="CHEBI:18420"/>
        <label>1</label>
        <note>catalytic</note>
    </ligand>
</feature>
<comment type="caution">
    <text evidence="7">The sequence shown here is derived from an EMBL/GenBank/DDBJ whole genome shotgun (WGS) entry which is preliminary data.</text>
</comment>
<dbReference type="GO" id="GO:0000105">
    <property type="term" value="P:L-histidine biosynthetic process"/>
    <property type="evidence" value="ECO:0007669"/>
    <property type="project" value="TreeGrafter"/>
</dbReference>
<evidence type="ECO:0000313" key="8">
    <source>
        <dbReference type="Proteomes" id="UP000472580"/>
    </source>
</evidence>
<keyword evidence="4" id="KW-0378">Hydrolase</keyword>
<proteinExistence type="inferred from homology"/>
<dbReference type="AlphaFoldDB" id="A0A6L6YHG5"/>
<organism evidence="7 8">
    <name type="scientific">Parasutterella muris</name>
    <dbReference type="NCBI Taxonomy" id="2565572"/>
    <lineage>
        <taxon>Bacteria</taxon>
        <taxon>Pseudomonadati</taxon>
        <taxon>Pseudomonadota</taxon>
        <taxon>Betaproteobacteria</taxon>
        <taxon>Burkholderiales</taxon>
        <taxon>Sutterellaceae</taxon>
        <taxon>Parasutterella</taxon>
    </lineage>
</organism>
<dbReference type="Proteomes" id="UP000472580">
    <property type="component" value="Unassembled WGS sequence"/>
</dbReference>